<dbReference type="HOGENOM" id="CLU_1643703_0_0_1"/>
<organism evidence="1 2">
    <name type="scientific">Eutypa lata (strain UCR-EL1)</name>
    <name type="common">Grapevine dieback disease fungus</name>
    <name type="synonym">Eutypa armeniacae</name>
    <dbReference type="NCBI Taxonomy" id="1287681"/>
    <lineage>
        <taxon>Eukaryota</taxon>
        <taxon>Fungi</taxon>
        <taxon>Dikarya</taxon>
        <taxon>Ascomycota</taxon>
        <taxon>Pezizomycotina</taxon>
        <taxon>Sordariomycetes</taxon>
        <taxon>Xylariomycetidae</taxon>
        <taxon>Xylariales</taxon>
        <taxon>Diatrypaceae</taxon>
        <taxon>Eutypa</taxon>
    </lineage>
</organism>
<dbReference type="KEGG" id="ela:UCREL1_10318"/>
<keyword evidence="1" id="KW-0808">Transferase</keyword>
<evidence type="ECO:0000313" key="2">
    <source>
        <dbReference type="Proteomes" id="UP000012174"/>
    </source>
</evidence>
<keyword evidence="2" id="KW-1185">Reference proteome</keyword>
<accession>M7T7W8</accession>
<dbReference type="AlphaFoldDB" id="M7T7W8"/>
<evidence type="ECO:0000313" key="1">
    <source>
        <dbReference type="EMBL" id="EMR62745.1"/>
    </source>
</evidence>
<reference evidence="2" key="1">
    <citation type="journal article" date="2013" name="Genome Announc.">
        <title>Draft genome sequence of the grapevine dieback fungus Eutypa lata UCR-EL1.</title>
        <authorList>
            <person name="Blanco-Ulate B."/>
            <person name="Rolshausen P.E."/>
            <person name="Cantu D."/>
        </authorList>
    </citation>
    <scope>NUCLEOTIDE SEQUENCE [LARGE SCALE GENOMIC DNA]</scope>
    <source>
        <strain evidence="2">UCR-EL1</strain>
    </source>
</reference>
<name>M7T7W8_EUTLA</name>
<gene>
    <name evidence="1" type="ORF">UCREL1_10318</name>
</gene>
<sequence>MLWHDNLSLDNIFVDRDFVLTGILDWECVSCLPLPQACHLPAFLQMRGTTDTELPHTEPTEYSYIDDNFRLPPLTSFYRDVRQYQISACRRIFLEEMETLSPEWLETYRRSADQRDFEAAVQNCDNEFAYERVERWVDAMEEDGKAPGDISPRLHEKLFSD</sequence>
<keyword evidence="1" id="KW-0418">Kinase</keyword>
<proteinExistence type="predicted"/>
<dbReference type="EMBL" id="KB707386">
    <property type="protein sequence ID" value="EMR62745.1"/>
    <property type="molecule type" value="Genomic_DNA"/>
</dbReference>
<dbReference type="OrthoDB" id="2968323at2759"/>
<dbReference type="GO" id="GO:0016301">
    <property type="term" value="F:kinase activity"/>
    <property type="evidence" value="ECO:0007669"/>
    <property type="project" value="UniProtKB-KW"/>
</dbReference>
<protein>
    <submittedName>
        <fullName evidence="1">Putative kinase-like protein</fullName>
    </submittedName>
</protein>
<dbReference type="Proteomes" id="UP000012174">
    <property type="component" value="Unassembled WGS sequence"/>
</dbReference>